<accession>A0A7S4ULL5</accession>
<name>A0A7S4ULL5_GUITH</name>
<proteinExistence type="predicted"/>
<evidence type="ECO:0000313" key="2">
    <source>
        <dbReference type="EMBL" id="CAE2342323.1"/>
    </source>
</evidence>
<keyword evidence="1" id="KW-1133">Transmembrane helix</keyword>
<feature type="transmembrane region" description="Helical" evidence="1">
    <location>
        <begin position="263"/>
        <end position="281"/>
    </location>
</feature>
<dbReference type="AlphaFoldDB" id="A0A7S4ULL5"/>
<feature type="transmembrane region" description="Helical" evidence="1">
    <location>
        <begin position="221"/>
        <end position="243"/>
    </location>
</feature>
<feature type="transmembrane region" description="Helical" evidence="1">
    <location>
        <begin position="68"/>
        <end position="89"/>
    </location>
</feature>
<reference evidence="2" key="1">
    <citation type="submission" date="2021-01" db="EMBL/GenBank/DDBJ databases">
        <authorList>
            <person name="Corre E."/>
            <person name="Pelletier E."/>
            <person name="Niang G."/>
            <person name="Scheremetjew M."/>
            <person name="Finn R."/>
            <person name="Kale V."/>
            <person name="Holt S."/>
            <person name="Cochrane G."/>
            <person name="Meng A."/>
            <person name="Brown T."/>
            <person name="Cohen L."/>
        </authorList>
    </citation>
    <scope>NUCLEOTIDE SEQUENCE</scope>
    <source>
        <strain evidence="2">CCMP 2712</strain>
    </source>
</reference>
<dbReference type="EMBL" id="HBKN01051684">
    <property type="protein sequence ID" value="CAE2342323.1"/>
    <property type="molecule type" value="Transcribed_RNA"/>
</dbReference>
<organism evidence="2">
    <name type="scientific">Guillardia theta</name>
    <name type="common">Cryptophyte</name>
    <name type="synonym">Cryptomonas phi</name>
    <dbReference type="NCBI Taxonomy" id="55529"/>
    <lineage>
        <taxon>Eukaryota</taxon>
        <taxon>Cryptophyceae</taxon>
        <taxon>Pyrenomonadales</taxon>
        <taxon>Geminigeraceae</taxon>
        <taxon>Guillardia</taxon>
    </lineage>
</organism>
<evidence type="ECO:0000256" key="1">
    <source>
        <dbReference type="SAM" id="Phobius"/>
    </source>
</evidence>
<keyword evidence="1" id="KW-0472">Membrane</keyword>
<gene>
    <name evidence="2" type="ORF">GTHE00462_LOCUS40319</name>
</gene>
<dbReference type="PANTHER" id="PTHR36970:SF1">
    <property type="entry name" value="BESTROPHIN HOMOLOG"/>
    <property type="match status" value="1"/>
</dbReference>
<dbReference type="PANTHER" id="PTHR36970">
    <property type="entry name" value="UNNAMED PRODUCT"/>
    <property type="match status" value="1"/>
</dbReference>
<keyword evidence="1" id="KW-0812">Transmembrane</keyword>
<sequence length="328" mass="37835">MVKQKGDVLDLDVIVNDQPILTALVNHISLVAQGIRFAITWHTLIMSCIACFFTFICSKGMLEIQFNTSMSIVAVGTIFPLVFSVQASFQRREKALSCLAKLKGAMYTMYLMFKTWEKDQSGAWCWESDSVGMRAQAVETLFQKLLDDIEWYLRSSKHSEEAGNVVYDGFASLAEKMQEFHAHSGYRLNGESGMGRMSVYFRDMISHFESVRTIRDVETPIGLRLFCFALIHTTPILLAPYWNHFCVKQHNWEIIENKYGCDAGYFICITYVLIVITLYRVQSELEDPFDGRGADDIKWEFIRSQLDQMSNYGRTGRKRRMMLVDWDV</sequence>
<protein>
    <submittedName>
        <fullName evidence="2">Uncharacterized protein</fullName>
    </submittedName>
</protein>
<feature type="transmembrane region" description="Helical" evidence="1">
    <location>
        <begin position="37"/>
        <end position="56"/>
    </location>
</feature>